<dbReference type="AlphaFoldDB" id="A0A5C3M367"/>
<keyword evidence="2" id="KW-1185">Reference proteome</keyword>
<accession>A0A5C3M367</accession>
<proteinExistence type="predicted"/>
<dbReference type="OrthoDB" id="2906982at2759"/>
<name>A0A5C3M367_9AGAR</name>
<protein>
    <submittedName>
        <fullName evidence="1">Uncharacterized protein</fullName>
    </submittedName>
</protein>
<organism evidence="1 2">
    <name type="scientific">Crucibulum laeve</name>
    <dbReference type="NCBI Taxonomy" id="68775"/>
    <lineage>
        <taxon>Eukaryota</taxon>
        <taxon>Fungi</taxon>
        <taxon>Dikarya</taxon>
        <taxon>Basidiomycota</taxon>
        <taxon>Agaricomycotina</taxon>
        <taxon>Agaricomycetes</taxon>
        <taxon>Agaricomycetidae</taxon>
        <taxon>Agaricales</taxon>
        <taxon>Agaricineae</taxon>
        <taxon>Nidulariaceae</taxon>
        <taxon>Crucibulum</taxon>
    </lineage>
</organism>
<reference evidence="1 2" key="1">
    <citation type="journal article" date="2019" name="Nat. Ecol. Evol.">
        <title>Megaphylogeny resolves global patterns of mushroom evolution.</title>
        <authorList>
            <person name="Varga T."/>
            <person name="Krizsan K."/>
            <person name="Foldi C."/>
            <person name="Dima B."/>
            <person name="Sanchez-Garcia M."/>
            <person name="Sanchez-Ramirez S."/>
            <person name="Szollosi G.J."/>
            <person name="Szarkandi J.G."/>
            <person name="Papp V."/>
            <person name="Albert L."/>
            <person name="Andreopoulos W."/>
            <person name="Angelini C."/>
            <person name="Antonin V."/>
            <person name="Barry K.W."/>
            <person name="Bougher N.L."/>
            <person name="Buchanan P."/>
            <person name="Buyck B."/>
            <person name="Bense V."/>
            <person name="Catcheside P."/>
            <person name="Chovatia M."/>
            <person name="Cooper J."/>
            <person name="Damon W."/>
            <person name="Desjardin D."/>
            <person name="Finy P."/>
            <person name="Geml J."/>
            <person name="Haridas S."/>
            <person name="Hughes K."/>
            <person name="Justo A."/>
            <person name="Karasinski D."/>
            <person name="Kautmanova I."/>
            <person name="Kiss B."/>
            <person name="Kocsube S."/>
            <person name="Kotiranta H."/>
            <person name="LaButti K.M."/>
            <person name="Lechner B.E."/>
            <person name="Liimatainen K."/>
            <person name="Lipzen A."/>
            <person name="Lukacs Z."/>
            <person name="Mihaltcheva S."/>
            <person name="Morgado L.N."/>
            <person name="Niskanen T."/>
            <person name="Noordeloos M.E."/>
            <person name="Ohm R.A."/>
            <person name="Ortiz-Santana B."/>
            <person name="Ovrebo C."/>
            <person name="Racz N."/>
            <person name="Riley R."/>
            <person name="Savchenko A."/>
            <person name="Shiryaev A."/>
            <person name="Soop K."/>
            <person name="Spirin V."/>
            <person name="Szebenyi C."/>
            <person name="Tomsovsky M."/>
            <person name="Tulloss R.E."/>
            <person name="Uehling J."/>
            <person name="Grigoriev I.V."/>
            <person name="Vagvolgyi C."/>
            <person name="Papp T."/>
            <person name="Martin F.M."/>
            <person name="Miettinen O."/>
            <person name="Hibbett D.S."/>
            <person name="Nagy L.G."/>
        </authorList>
    </citation>
    <scope>NUCLEOTIDE SEQUENCE [LARGE SCALE GENOMIC DNA]</scope>
    <source>
        <strain evidence="1 2">CBS 166.37</strain>
    </source>
</reference>
<sequence length="694" mass="77967">MEAASNILPDELVKEILSPALRVSDEAFSDTSRKSPFSGYAHTTSSLLLVCKSWLRVATPLLYHIVVLRSKAQAQALDVALRSNKELGVFIKKIRVEGGYGASMKTIYKNAPNVTDLFVSLALYSSDSVSGMCAGFSYINPTRLIIYDLTPICSNSSNRKLTEALANSFKKWDQLKIVVYPSNGYRGAARMETLMNALVDAPALTTIHITVPGYSAPLFLTQFAKKASMEAIYVDDGGYYLNINSPFSGIVDGNPRLKKIVKYVQHTHRSRPNHQASLFGLTLASEPEELESSGELFQAPNPSFALMAAASDTAKDTIWGRILYYHFNPEHKVSFVHYDIKKTRASILTVCKRFHRLGIPLLYERIIIGTEEPARILADRLTTDKSLGQYVRFIYLHGLQTTAFSAQLRRVFARTPNLVEVGGSLYGSYLGSYDSLETPSQLLDWQCFTVLADQAGDNLVELHQGIARASTSKKPAPIFSFKKLRSLRWCTTSRVDFVPSKIPKDALSTLQTLSHVSCNDTFLQLLLHLDLPLLRHMYFPNPERTIGIDIFLRGHGHKLESLQMRYLSNFSPFDLCPSLSTFTMIIFKTEIPKASFFATKKKHTCLTKVVVKANEVSRAQGKHAFNFLGELDLTPFPALREIQVPRCIWPTNEREIAKSLWVVWAEHLLRSNVRLTDSEGKHWTPRLKASRQRC</sequence>
<gene>
    <name evidence="1" type="ORF">BDQ12DRAFT_712614</name>
</gene>
<dbReference type="EMBL" id="ML213602">
    <property type="protein sequence ID" value="TFK38628.1"/>
    <property type="molecule type" value="Genomic_DNA"/>
</dbReference>
<evidence type="ECO:0000313" key="1">
    <source>
        <dbReference type="EMBL" id="TFK38628.1"/>
    </source>
</evidence>
<evidence type="ECO:0000313" key="2">
    <source>
        <dbReference type="Proteomes" id="UP000308652"/>
    </source>
</evidence>
<dbReference type="Proteomes" id="UP000308652">
    <property type="component" value="Unassembled WGS sequence"/>
</dbReference>